<protein>
    <submittedName>
        <fullName evidence="1">Uncharacterized protein</fullName>
    </submittedName>
</protein>
<sequence>MKTSFGLIMTSRRIFCNVRTYRSQYTTASEYSKSFVPVVYMFVRLEHEFAYTQLFTTVVNYAQLFFAVDLDVAYGSLDHADYIANAYETVWPEIMSLDCYPRLNRKCREKIRLFVLTPTQSAEEYYHGNIEMNIRQIYLTRSPDEFAVISKKCLIHWRKEGQTTYAAGLRRSISQTAGLGGTQRPEHQV</sequence>
<accession>A0A225VFP5</accession>
<proteinExistence type="predicted"/>
<dbReference type="AlphaFoldDB" id="A0A225VFP5"/>
<dbReference type="Proteomes" id="UP000198211">
    <property type="component" value="Unassembled WGS sequence"/>
</dbReference>
<organism evidence="1 2">
    <name type="scientific">Phytophthora megakarya</name>
    <dbReference type="NCBI Taxonomy" id="4795"/>
    <lineage>
        <taxon>Eukaryota</taxon>
        <taxon>Sar</taxon>
        <taxon>Stramenopiles</taxon>
        <taxon>Oomycota</taxon>
        <taxon>Peronosporomycetes</taxon>
        <taxon>Peronosporales</taxon>
        <taxon>Peronosporaceae</taxon>
        <taxon>Phytophthora</taxon>
    </lineage>
</organism>
<gene>
    <name evidence="1" type="ORF">PHMEG_00023955</name>
</gene>
<reference evidence="2" key="1">
    <citation type="submission" date="2017-03" db="EMBL/GenBank/DDBJ databases">
        <title>Phytopthora megakarya and P. palmivora, two closely related causual agents of cacao black pod achieved similar genome size and gene model numbers by different mechanisms.</title>
        <authorList>
            <person name="Ali S."/>
            <person name="Shao J."/>
            <person name="Larry D.J."/>
            <person name="Kronmiller B."/>
            <person name="Shen D."/>
            <person name="Strem M.D."/>
            <person name="Melnick R.L."/>
            <person name="Guiltinan M.J."/>
            <person name="Tyler B.M."/>
            <person name="Meinhardt L.W."/>
            <person name="Bailey B.A."/>
        </authorList>
    </citation>
    <scope>NUCLEOTIDE SEQUENCE [LARGE SCALE GENOMIC DNA]</scope>
    <source>
        <strain evidence="2">zdho120</strain>
    </source>
</reference>
<keyword evidence="2" id="KW-1185">Reference proteome</keyword>
<evidence type="ECO:0000313" key="2">
    <source>
        <dbReference type="Proteomes" id="UP000198211"/>
    </source>
</evidence>
<name>A0A225VFP5_9STRA</name>
<dbReference type="EMBL" id="NBNE01005099">
    <property type="protein sequence ID" value="OWZ04185.1"/>
    <property type="molecule type" value="Genomic_DNA"/>
</dbReference>
<evidence type="ECO:0000313" key="1">
    <source>
        <dbReference type="EMBL" id="OWZ04185.1"/>
    </source>
</evidence>
<comment type="caution">
    <text evidence="1">The sequence shown here is derived from an EMBL/GenBank/DDBJ whole genome shotgun (WGS) entry which is preliminary data.</text>
</comment>